<accession>A0A914X4M6</accession>
<protein>
    <submittedName>
        <fullName evidence="2">Uncharacterized protein</fullName>
    </submittedName>
</protein>
<dbReference type="Proteomes" id="UP000887566">
    <property type="component" value="Unplaced"/>
</dbReference>
<dbReference type="WBParaSite" id="PSAMB.scaffold5size155369.g260.t1">
    <property type="protein sequence ID" value="PSAMB.scaffold5size155369.g260.t1"/>
    <property type="gene ID" value="PSAMB.scaffold5size155369.g260"/>
</dbReference>
<keyword evidence="1" id="KW-1185">Reference proteome</keyword>
<dbReference type="AlphaFoldDB" id="A0A914X4M6"/>
<name>A0A914X4M6_9BILA</name>
<evidence type="ECO:0000313" key="1">
    <source>
        <dbReference type="Proteomes" id="UP000887566"/>
    </source>
</evidence>
<proteinExistence type="predicted"/>
<sequence length="133" mass="15033">MNASEREGRAECGCRISGRPANEGFGRTRRFVATGRGRRRAAPTFSRVHTRVMDAAETECPFLSLASVAESCFLPDASSPHSQHHVEQMRNRSYTSIVKHVFESPPKKLAFSATQYTMEWSLFFTIDRMFAKV</sequence>
<reference evidence="2" key="1">
    <citation type="submission" date="2022-11" db="UniProtKB">
        <authorList>
            <consortium name="WormBaseParasite"/>
        </authorList>
    </citation>
    <scope>IDENTIFICATION</scope>
</reference>
<evidence type="ECO:0000313" key="2">
    <source>
        <dbReference type="WBParaSite" id="PSAMB.scaffold5size155369.g260.t1"/>
    </source>
</evidence>
<organism evidence="1 2">
    <name type="scientific">Plectus sambesii</name>
    <dbReference type="NCBI Taxonomy" id="2011161"/>
    <lineage>
        <taxon>Eukaryota</taxon>
        <taxon>Metazoa</taxon>
        <taxon>Ecdysozoa</taxon>
        <taxon>Nematoda</taxon>
        <taxon>Chromadorea</taxon>
        <taxon>Plectida</taxon>
        <taxon>Plectina</taxon>
        <taxon>Plectoidea</taxon>
        <taxon>Plectidae</taxon>
        <taxon>Plectus</taxon>
    </lineage>
</organism>